<dbReference type="EMBL" id="MOBO01000001">
    <property type="protein sequence ID" value="RON42113.1"/>
    <property type="molecule type" value="Genomic_DNA"/>
</dbReference>
<sequence length="522" mass="56149">MRIIDHFDNAVRFYPNNRAFVDVGNDASAVTYAQAAPVTQAIAGAIAHNGFSAGGHVGILAPNCTVAFLALLGVFRARCVWLPVNPRNTVAANVDLFNDFEGELLLFHSTYANEAAQLNERCPGLRELVCIDGDCGVGTSLAAWSQGAPANFTPAVGTGSLDDTFALYPTGGTTGKSKGVMITHRNIHTFFSNFYAHFDYHDSTCHLVVAPMTHTAGLTGCLHFARGGTNAIMAGAVPEAVADAIEHYKVTHLFLPPTVLYMLLALPDIRQRDYSSLKHFLVGAAPTSLEKLKEAVQVFGPVMSEAFGQSEAPAAITAKAPWDYIGADGTINEARLQSIGRPCVLNTVAILNDEGEEVARGDAGEICIRGDLVTPGYFKNPQATAEVRQQGWHHTGDVGVMAEDGYITIVDRMKDMIITGGFNVYPNEIEQVLTTHDAVQDCSVIGIPDDKWGEAVKAIVQLKPGRSCTGDDLIALVKERLGSVKTPKSVDFIEQLPRSPAGKVLKTELRKAYWEGKTRAVH</sequence>
<dbReference type="PANTHER" id="PTHR43201:SF32">
    <property type="entry name" value="2-SUCCINYLBENZOATE--COA LIGASE, CHLOROPLASTIC_PEROXISOMAL"/>
    <property type="match status" value="1"/>
</dbReference>
<dbReference type="InterPro" id="IPR025110">
    <property type="entry name" value="AMP-bd_C"/>
</dbReference>
<evidence type="ECO:0000313" key="6">
    <source>
        <dbReference type="Proteomes" id="UP000286351"/>
    </source>
</evidence>
<evidence type="ECO:0008006" key="7">
    <source>
        <dbReference type="Google" id="ProtNLM"/>
    </source>
</evidence>
<name>A0A423JWP9_9PSED</name>
<evidence type="ECO:0000259" key="4">
    <source>
        <dbReference type="Pfam" id="PF13193"/>
    </source>
</evidence>
<evidence type="ECO:0000256" key="1">
    <source>
        <dbReference type="ARBA" id="ARBA00006432"/>
    </source>
</evidence>
<dbReference type="InterPro" id="IPR000873">
    <property type="entry name" value="AMP-dep_synth/lig_dom"/>
</dbReference>
<dbReference type="InterPro" id="IPR042099">
    <property type="entry name" value="ANL_N_sf"/>
</dbReference>
<dbReference type="FunFam" id="3.30.300.30:FF:000008">
    <property type="entry name" value="2,3-dihydroxybenzoate-AMP ligase"/>
    <property type="match status" value="1"/>
</dbReference>
<evidence type="ECO:0000259" key="3">
    <source>
        <dbReference type="Pfam" id="PF00501"/>
    </source>
</evidence>
<keyword evidence="2" id="KW-0436">Ligase</keyword>
<dbReference type="Pfam" id="PF13193">
    <property type="entry name" value="AMP-binding_C"/>
    <property type="match status" value="1"/>
</dbReference>
<comment type="caution">
    <text evidence="5">The sequence shown here is derived from an EMBL/GenBank/DDBJ whole genome shotgun (WGS) entry which is preliminary data.</text>
</comment>
<gene>
    <name evidence="5" type="ORF">BK664_00545</name>
</gene>
<protein>
    <recommendedName>
        <fullName evidence="7">Long-chain fatty acid--CoA ligase</fullName>
    </recommendedName>
</protein>
<organism evidence="5 6">
    <name type="scientific">Pseudomonas brassicacearum</name>
    <dbReference type="NCBI Taxonomy" id="930166"/>
    <lineage>
        <taxon>Bacteria</taxon>
        <taxon>Pseudomonadati</taxon>
        <taxon>Pseudomonadota</taxon>
        <taxon>Gammaproteobacteria</taxon>
        <taxon>Pseudomonadales</taxon>
        <taxon>Pseudomonadaceae</taxon>
        <taxon>Pseudomonas</taxon>
    </lineage>
</organism>
<dbReference type="GO" id="GO:0006631">
    <property type="term" value="P:fatty acid metabolic process"/>
    <property type="evidence" value="ECO:0007669"/>
    <property type="project" value="TreeGrafter"/>
</dbReference>
<accession>A0A423JWP9</accession>
<dbReference type="PROSITE" id="PS00455">
    <property type="entry name" value="AMP_BINDING"/>
    <property type="match status" value="1"/>
</dbReference>
<reference evidence="5 6" key="1">
    <citation type="submission" date="2016-10" db="EMBL/GenBank/DDBJ databases">
        <title>Comparative genome analysis of multiple Pseudomonas spp. focuses on biocontrol and plant growth promoting traits.</title>
        <authorList>
            <person name="Tao X.-Y."/>
            <person name="Taylor C.G."/>
        </authorList>
    </citation>
    <scope>NUCLEOTIDE SEQUENCE [LARGE SCALE GENOMIC DNA]</scope>
    <source>
        <strain evidence="5 6">38D4</strain>
    </source>
</reference>
<evidence type="ECO:0000313" key="5">
    <source>
        <dbReference type="EMBL" id="RON42113.1"/>
    </source>
</evidence>
<dbReference type="GO" id="GO:0031956">
    <property type="term" value="F:medium-chain fatty acid-CoA ligase activity"/>
    <property type="evidence" value="ECO:0007669"/>
    <property type="project" value="TreeGrafter"/>
</dbReference>
<proteinExistence type="inferred from homology"/>
<dbReference type="Gene3D" id="3.40.50.12780">
    <property type="entry name" value="N-terminal domain of ligase-like"/>
    <property type="match status" value="1"/>
</dbReference>
<evidence type="ECO:0000256" key="2">
    <source>
        <dbReference type="ARBA" id="ARBA00022598"/>
    </source>
</evidence>
<dbReference type="SUPFAM" id="SSF56801">
    <property type="entry name" value="Acetyl-CoA synthetase-like"/>
    <property type="match status" value="1"/>
</dbReference>
<dbReference type="Gene3D" id="3.30.300.30">
    <property type="match status" value="1"/>
</dbReference>
<dbReference type="InterPro" id="IPR020845">
    <property type="entry name" value="AMP-binding_CS"/>
</dbReference>
<dbReference type="AlphaFoldDB" id="A0A423JWP9"/>
<feature type="domain" description="AMP-binding enzyme C-terminal" evidence="4">
    <location>
        <begin position="428"/>
        <end position="503"/>
    </location>
</feature>
<feature type="domain" description="AMP-dependent synthetase/ligase" evidence="3">
    <location>
        <begin position="7"/>
        <end position="378"/>
    </location>
</feature>
<dbReference type="RefSeq" id="WP_123364029.1">
    <property type="nucleotide sequence ID" value="NZ_MOBO01000001.1"/>
</dbReference>
<dbReference type="Pfam" id="PF00501">
    <property type="entry name" value="AMP-binding"/>
    <property type="match status" value="1"/>
</dbReference>
<dbReference type="Proteomes" id="UP000286351">
    <property type="component" value="Unassembled WGS sequence"/>
</dbReference>
<comment type="similarity">
    <text evidence="1">Belongs to the ATP-dependent AMP-binding enzyme family.</text>
</comment>
<dbReference type="InterPro" id="IPR045851">
    <property type="entry name" value="AMP-bd_C_sf"/>
</dbReference>
<dbReference type="PANTHER" id="PTHR43201">
    <property type="entry name" value="ACYL-COA SYNTHETASE"/>
    <property type="match status" value="1"/>
</dbReference>